<organism evidence="1 2">
    <name type="scientific">Roseimicrobium gellanilyticum</name>
    <dbReference type="NCBI Taxonomy" id="748857"/>
    <lineage>
        <taxon>Bacteria</taxon>
        <taxon>Pseudomonadati</taxon>
        <taxon>Verrucomicrobiota</taxon>
        <taxon>Verrucomicrobiia</taxon>
        <taxon>Verrucomicrobiales</taxon>
        <taxon>Verrucomicrobiaceae</taxon>
        <taxon>Roseimicrobium</taxon>
    </lineage>
</organism>
<dbReference type="OrthoDB" id="196248at2"/>
<evidence type="ECO:0000313" key="1">
    <source>
        <dbReference type="EMBL" id="RBP44559.1"/>
    </source>
</evidence>
<gene>
    <name evidence="1" type="ORF">DES53_104380</name>
</gene>
<accession>A0A366HN33</accession>
<dbReference type="Proteomes" id="UP000253426">
    <property type="component" value="Unassembled WGS sequence"/>
</dbReference>
<evidence type="ECO:0000313" key="2">
    <source>
        <dbReference type="Proteomes" id="UP000253426"/>
    </source>
</evidence>
<keyword evidence="2" id="KW-1185">Reference proteome</keyword>
<dbReference type="RefSeq" id="WP_113958950.1">
    <property type="nucleotide sequence ID" value="NZ_QNRR01000004.1"/>
</dbReference>
<dbReference type="EMBL" id="QNRR01000004">
    <property type="protein sequence ID" value="RBP44559.1"/>
    <property type="molecule type" value="Genomic_DNA"/>
</dbReference>
<comment type="caution">
    <text evidence="1">The sequence shown here is derived from an EMBL/GenBank/DDBJ whole genome shotgun (WGS) entry which is preliminary data.</text>
</comment>
<sequence>MAIPRKGSRGIKVDGVSYRWRIRRKPSYEQECFSDTFSVGVEWADPRSRSVLVLESAYARLDSIMGMRPSSEPITPQIIASSIRAALSKGWQPGVKGSAFKHPLLAGPIDPEWRGFRSCSGT</sequence>
<dbReference type="AlphaFoldDB" id="A0A366HN33"/>
<name>A0A366HN33_9BACT</name>
<proteinExistence type="predicted"/>
<protein>
    <submittedName>
        <fullName evidence="1">Uncharacterized protein</fullName>
    </submittedName>
</protein>
<reference evidence="1 2" key="1">
    <citation type="submission" date="2018-06" db="EMBL/GenBank/DDBJ databases">
        <title>Genomic Encyclopedia of Type Strains, Phase IV (KMG-IV): sequencing the most valuable type-strain genomes for metagenomic binning, comparative biology and taxonomic classification.</title>
        <authorList>
            <person name="Goeker M."/>
        </authorList>
    </citation>
    <scope>NUCLEOTIDE SEQUENCE [LARGE SCALE GENOMIC DNA]</scope>
    <source>
        <strain evidence="1 2">DSM 25532</strain>
    </source>
</reference>